<organism evidence="2 3">
    <name type="scientific">Paraphaeosphaeria sporulosa</name>
    <dbReference type="NCBI Taxonomy" id="1460663"/>
    <lineage>
        <taxon>Eukaryota</taxon>
        <taxon>Fungi</taxon>
        <taxon>Dikarya</taxon>
        <taxon>Ascomycota</taxon>
        <taxon>Pezizomycotina</taxon>
        <taxon>Dothideomycetes</taxon>
        <taxon>Pleosporomycetidae</taxon>
        <taxon>Pleosporales</taxon>
        <taxon>Massarineae</taxon>
        <taxon>Didymosphaeriaceae</taxon>
        <taxon>Paraphaeosphaeria</taxon>
    </lineage>
</organism>
<dbReference type="AlphaFoldDB" id="A0A177CB55"/>
<evidence type="ECO:0000313" key="3">
    <source>
        <dbReference type="Proteomes" id="UP000077069"/>
    </source>
</evidence>
<dbReference type="Proteomes" id="UP000077069">
    <property type="component" value="Unassembled WGS sequence"/>
</dbReference>
<accession>A0A177CB55</accession>
<keyword evidence="1" id="KW-0472">Membrane</keyword>
<sequence length="108" mass="12232">MFLSTIQGLVVYLTYPHPLFAGAISHISLLIDTLTPLLTDLDVLFYACIFFILAIIGSLLTPLIDCLLLHSLPLRRPRYLVIYAMLCNVVIMPVWMLSEARRGMLRVI</sequence>
<protein>
    <submittedName>
        <fullName evidence="2">Uncharacterized protein</fullName>
    </submittedName>
</protein>
<keyword evidence="3" id="KW-1185">Reference proteome</keyword>
<feature type="transmembrane region" description="Helical" evidence="1">
    <location>
        <begin position="80"/>
        <end position="98"/>
    </location>
</feature>
<feature type="transmembrane region" description="Helical" evidence="1">
    <location>
        <begin position="12"/>
        <end position="31"/>
    </location>
</feature>
<name>A0A177CB55_9PLEO</name>
<dbReference type="EMBL" id="KV441554">
    <property type="protein sequence ID" value="OAG04079.1"/>
    <property type="molecule type" value="Genomic_DNA"/>
</dbReference>
<keyword evidence="1" id="KW-1133">Transmembrane helix</keyword>
<proteinExistence type="predicted"/>
<keyword evidence="1" id="KW-0812">Transmembrane</keyword>
<evidence type="ECO:0000313" key="2">
    <source>
        <dbReference type="EMBL" id="OAG04079.1"/>
    </source>
</evidence>
<dbReference type="InParanoid" id="A0A177CB55"/>
<feature type="transmembrane region" description="Helical" evidence="1">
    <location>
        <begin position="43"/>
        <end position="68"/>
    </location>
</feature>
<gene>
    <name evidence="2" type="ORF">CC84DRAFT_1261085</name>
</gene>
<dbReference type="RefSeq" id="XP_018034444.1">
    <property type="nucleotide sequence ID" value="XM_018185033.1"/>
</dbReference>
<reference evidence="2 3" key="1">
    <citation type="submission" date="2016-05" db="EMBL/GenBank/DDBJ databases">
        <title>Comparative analysis of secretome profiles of manganese(II)-oxidizing ascomycete fungi.</title>
        <authorList>
            <consortium name="DOE Joint Genome Institute"/>
            <person name="Zeiner C.A."/>
            <person name="Purvine S.O."/>
            <person name="Zink E.M."/>
            <person name="Wu S."/>
            <person name="Pasa-Tolic L."/>
            <person name="Chaput D.L."/>
            <person name="Haridas S."/>
            <person name="Grigoriev I.V."/>
            <person name="Santelli C.M."/>
            <person name="Hansel C.M."/>
        </authorList>
    </citation>
    <scope>NUCLEOTIDE SEQUENCE [LARGE SCALE GENOMIC DNA]</scope>
    <source>
        <strain evidence="2 3">AP3s5-JAC2a</strain>
    </source>
</reference>
<evidence type="ECO:0000256" key="1">
    <source>
        <dbReference type="SAM" id="Phobius"/>
    </source>
</evidence>
<dbReference type="GeneID" id="28768519"/>